<evidence type="ECO:0000313" key="4">
    <source>
        <dbReference type="EMBL" id="CAF3592559.1"/>
    </source>
</evidence>
<organism evidence="5 6">
    <name type="scientific">Rotaria sordida</name>
    <dbReference type="NCBI Taxonomy" id="392033"/>
    <lineage>
        <taxon>Eukaryota</taxon>
        <taxon>Metazoa</taxon>
        <taxon>Spiralia</taxon>
        <taxon>Gnathifera</taxon>
        <taxon>Rotifera</taxon>
        <taxon>Eurotatoria</taxon>
        <taxon>Bdelloidea</taxon>
        <taxon>Philodinida</taxon>
        <taxon>Philodinidae</taxon>
        <taxon>Rotaria</taxon>
    </lineage>
</organism>
<proteinExistence type="predicted"/>
<dbReference type="PANTHER" id="PTHR21385:SF0">
    <property type="entry name" value="RE51073P"/>
    <property type="match status" value="1"/>
</dbReference>
<dbReference type="AlphaFoldDB" id="A0A818RSU7"/>
<dbReference type="InterPro" id="IPR004853">
    <property type="entry name" value="Sugar_P_trans_dom"/>
</dbReference>
<feature type="transmembrane region" description="Helical" evidence="2">
    <location>
        <begin position="254"/>
        <end position="275"/>
    </location>
</feature>
<dbReference type="Proteomes" id="UP000663823">
    <property type="component" value="Unassembled WGS sequence"/>
</dbReference>
<dbReference type="PROSITE" id="PS00028">
    <property type="entry name" value="ZINC_FINGER_C2H2_1"/>
    <property type="match status" value="1"/>
</dbReference>
<feature type="transmembrane region" description="Helical" evidence="2">
    <location>
        <begin position="77"/>
        <end position="98"/>
    </location>
</feature>
<dbReference type="EMBL" id="CAJOBE010000586">
    <property type="protein sequence ID" value="CAF3662691.1"/>
    <property type="molecule type" value="Genomic_DNA"/>
</dbReference>
<name>A0A818RSU7_9BILA</name>
<evidence type="ECO:0000313" key="6">
    <source>
        <dbReference type="Proteomes" id="UP000663874"/>
    </source>
</evidence>
<feature type="transmembrane region" description="Helical" evidence="2">
    <location>
        <begin position="321"/>
        <end position="339"/>
    </location>
</feature>
<dbReference type="Pfam" id="PF03151">
    <property type="entry name" value="TPT"/>
    <property type="match status" value="1"/>
</dbReference>
<feature type="transmembrane region" description="Helical" evidence="2">
    <location>
        <begin position="228"/>
        <end position="248"/>
    </location>
</feature>
<comment type="caution">
    <text evidence="5">The sequence shown here is derived from an EMBL/GenBank/DDBJ whole genome shotgun (WGS) entry which is preliminary data.</text>
</comment>
<evidence type="ECO:0000313" key="5">
    <source>
        <dbReference type="EMBL" id="CAF3662691.1"/>
    </source>
</evidence>
<keyword evidence="2" id="KW-0472">Membrane</keyword>
<evidence type="ECO:0000256" key="2">
    <source>
        <dbReference type="SAM" id="Phobius"/>
    </source>
</evidence>
<evidence type="ECO:0000259" key="3">
    <source>
        <dbReference type="PROSITE" id="PS00028"/>
    </source>
</evidence>
<feature type="transmembrane region" description="Helical" evidence="2">
    <location>
        <begin position="202"/>
        <end position="221"/>
    </location>
</feature>
<feature type="domain" description="C2H2-type" evidence="3">
    <location>
        <begin position="401"/>
        <end position="422"/>
    </location>
</feature>
<gene>
    <name evidence="5" type="ORF">FNK824_LOCUS6662</name>
    <name evidence="4" type="ORF">OTI717_LOCUS6383</name>
</gene>
<reference evidence="5" key="1">
    <citation type="submission" date="2021-02" db="EMBL/GenBank/DDBJ databases">
        <authorList>
            <person name="Nowell W R."/>
        </authorList>
    </citation>
    <scope>NUCLEOTIDE SEQUENCE</scope>
</reference>
<feature type="transmembrane region" description="Helical" evidence="2">
    <location>
        <begin position="534"/>
        <end position="557"/>
    </location>
</feature>
<protein>
    <recommendedName>
        <fullName evidence="3">C2H2-type domain-containing protein</fullName>
    </recommendedName>
</protein>
<keyword evidence="2" id="KW-1133">Transmembrane helix</keyword>
<keyword evidence="2" id="KW-0812">Transmembrane</keyword>
<dbReference type="PANTHER" id="PTHR21385">
    <property type="entry name" value="ZINC FINGER PROTEIN-RELATED"/>
    <property type="match status" value="1"/>
</dbReference>
<feature type="compositionally biased region" description="Basic residues" evidence="1">
    <location>
        <begin position="623"/>
        <end position="638"/>
    </location>
</feature>
<sequence>MAFLNKALFEISNFQNSLFVVFIQLLFIILSFQILGYIHVMHIPVMTKNDFYTFLVPSIFYSLSTILSLQALMKLNVAIYVVIKRCTPALTFLLQSIILKKKKLDLKTGLCVLAMTSGAVITSIGDLTFHLESYIIGSLSVIFQSIYLLTVQRCSEQKTSSEVLYINSLVSLPIVSIILLIFSDELSNVQSYNGYKTFSFWLYFLSSTFGGGLLNGATFWCIMKNSALTTSVIGVLKSILQVFFGLFVFDRLSINTNTIIGIVLSLLAGTMFSYFEYTSKHKKSLTSTNHIDYEQQNHQSTNLSFDTQEIATNSEKYNANIMNIYILFILFWDLCSFILCNKPCSREGSRIVRDYFTRALGPIYEKNHVAIPLECVFSPVRDIFYRQELNKMKISKDKWLCKYCNKTFYSEYYLDMHFVNRHNDTLLKSEQSICLSDYCSIFRCDVLKRRKKSFKSLNPLTRNSRGTKGKPRKIINQQQLTVLRTHCTSLINQCIPENVNYDTRVKLQHQMHAEVCAYLTANKYFDLPTYRKPLVNFTVVFCLVIFIGMCLVGIGVVTHADWKLDENDEYQSEKHLSNESISAATALLSTTPTNGIIHSSKNTPLSIRQRVQFKPCEGECQHSHSHSHSHHHHHHEHI</sequence>
<accession>A0A818RSU7</accession>
<dbReference type="InterPro" id="IPR013087">
    <property type="entry name" value="Znf_C2H2_type"/>
</dbReference>
<feature type="region of interest" description="Disordered" evidence="1">
    <location>
        <begin position="619"/>
        <end position="638"/>
    </location>
</feature>
<feature type="transmembrane region" description="Helical" evidence="2">
    <location>
        <begin position="163"/>
        <end position="182"/>
    </location>
</feature>
<dbReference type="Proteomes" id="UP000663874">
    <property type="component" value="Unassembled WGS sequence"/>
</dbReference>
<dbReference type="EMBL" id="CAJOAX010000444">
    <property type="protein sequence ID" value="CAF3592559.1"/>
    <property type="molecule type" value="Genomic_DNA"/>
</dbReference>
<feature type="transmembrane region" description="Helical" evidence="2">
    <location>
        <begin position="51"/>
        <end position="71"/>
    </location>
</feature>
<feature type="transmembrane region" description="Helical" evidence="2">
    <location>
        <begin position="134"/>
        <end position="151"/>
    </location>
</feature>
<evidence type="ECO:0000256" key="1">
    <source>
        <dbReference type="SAM" id="MobiDB-lite"/>
    </source>
</evidence>
<feature type="transmembrane region" description="Helical" evidence="2">
    <location>
        <begin position="110"/>
        <end position="128"/>
    </location>
</feature>
<feature type="transmembrane region" description="Helical" evidence="2">
    <location>
        <begin position="18"/>
        <end position="39"/>
    </location>
</feature>